<dbReference type="InterPro" id="IPR004509">
    <property type="entry name" value="Competence_ComEA_HhH"/>
</dbReference>
<sequence length="96" mass="10303">MKKLFLLLIMLVAFTGGAYAAVNINTASQAELETLQGIGPAKAKAIVEYRKKRGPFKSPDDLEKVSGIGPAIMKRVRKDITVGGTTVKKENKSVGK</sequence>
<dbReference type="Pfam" id="PF12836">
    <property type="entry name" value="HHH_3"/>
    <property type="match status" value="1"/>
</dbReference>
<evidence type="ECO:0000256" key="1">
    <source>
        <dbReference type="SAM" id="SignalP"/>
    </source>
</evidence>
<proteinExistence type="predicted"/>
<dbReference type="SMART" id="SM00278">
    <property type="entry name" value="HhH1"/>
    <property type="match status" value="2"/>
</dbReference>
<dbReference type="InterPro" id="IPR051675">
    <property type="entry name" value="Endo/Exo/Phosphatase_dom_1"/>
</dbReference>
<feature type="signal peptide" evidence="1">
    <location>
        <begin position="1"/>
        <end position="20"/>
    </location>
</feature>
<dbReference type="SUPFAM" id="SSF47781">
    <property type="entry name" value="RuvA domain 2-like"/>
    <property type="match status" value="1"/>
</dbReference>
<dbReference type="STRING" id="1233.SAMN05216387_10342"/>
<dbReference type="Proteomes" id="UP000198620">
    <property type="component" value="Unassembled WGS sequence"/>
</dbReference>
<feature type="chain" id="PRO_5011639789" evidence="1">
    <location>
        <begin position="21"/>
        <end position="96"/>
    </location>
</feature>
<dbReference type="Gene3D" id="1.10.150.280">
    <property type="entry name" value="AF1531-like domain"/>
    <property type="match status" value="1"/>
</dbReference>
<evidence type="ECO:0000313" key="4">
    <source>
        <dbReference type="Proteomes" id="UP000198620"/>
    </source>
</evidence>
<dbReference type="PANTHER" id="PTHR21180">
    <property type="entry name" value="ENDONUCLEASE/EXONUCLEASE/PHOSPHATASE FAMILY DOMAIN-CONTAINING PROTEIN 1"/>
    <property type="match status" value="1"/>
</dbReference>
<dbReference type="GO" id="GO:0015627">
    <property type="term" value="C:type II protein secretion system complex"/>
    <property type="evidence" value="ECO:0007669"/>
    <property type="project" value="TreeGrafter"/>
</dbReference>
<dbReference type="PANTHER" id="PTHR21180:SF32">
    <property type="entry name" value="ENDONUCLEASE_EXONUCLEASE_PHOSPHATASE FAMILY DOMAIN-CONTAINING PROTEIN 1"/>
    <property type="match status" value="1"/>
</dbReference>
<feature type="domain" description="Helix-hairpin-helix DNA-binding motif class 1" evidence="2">
    <location>
        <begin position="30"/>
        <end position="49"/>
    </location>
</feature>
<dbReference type="GO" id="GO:0015628">
    <property type="term" value="P:protein secretion by the type II secretion system"/>
    <property type="evidence" value="ECO:0007669"/>
    <property type="project" value="TreeGrafter"/>
</dbReference>
<feature type="domain" description="Helix-hairpin-helix DNA-binding motif class 1" evidence="2">
    <location>
        <begin position="60"/>
        <end position="79"/>
    </location>
</feature>
<dbReference type="InterPro" id="IPR010994">
    <property type="entry name" value="RuvA_2-like"/>
</dbReference>
<dbReference type="AlphaFoldDB" id="A0A1H7JY31"/>
<keyword evidence="4" id="KW-1185">Reference proteome</keyword>
<accession>A0A1H7JY31</accession>
<dbReference type="NCBIfam" id="TIGR00426">
    <property type="entry name" value="competence protein ComEA helix-hairpin-helix repeat region"/>
    <property type="match status" value="1"/>
</dbReference>
<evidence type="ECO:0000259" key="2">
    <source>
        <dbReference type="SMART" id="SM00278"/>
    </source>
</evidence>
<name>A0A1H7JY31_9PROT</name>
<keyword evidence="1" id="KW-0732">Signal</keyword>
<dbReference type="GO" id="GO:0003677">
    <property type="term" value="F:DNA binding"/>
    <property type="evidence" value="ECO:0007669"/>
    <property type="project" value="InterPro"/>
</dbReference>
<dbReference type="EMBL" id="FOBH01000003">
    <property type="protein sequence ID" value="SEK79459.1"/>
    <property type="molecule type" value="Genomic_DNA"/>
</dbReference>
<gene>
    <name evidence="3" type="ORF">SAMN05216387_10342</name>
</gene>
<protein>
    <submittedName>
        <fullName evidence="3">Competence protein ComEA</fullName>
    </submittedName>
</protein>
<dbReference type="InterPro" id="IPR003583">
    <property type="entry name" value="Hlx-hairpin-Hlx_DNA-bd_motif"/>
</dbReference>
<dbReference type="GO" id="GO:0006281">
    <property type="term" value="P:DNA repair"/>
    <property type="evidence" value="ECO:0007669"/>
    <property type="project" value="InterPro"/>
</dbReference>
<organism evidence="3 4">
    <name type="scientific">Nitrosovibrio tenuis</name>
    <dbReference type="NCBI Taxonomy" id="1233"/>
    <lineage>
        <taxon>Bacteria</taxon>
        <taxon>Pseudomonadati</taxon>
        <taxon>Pseudomonadota</taxon>
        <taxon>Betaproteobacteria</taxon>
        <taxon>Nitrosomonadales</taxon>
        <taxon>Nitrosomonadaceae</taxon>
        <taxon>Nitrosovibrio</taxon>
    </lineage>
</organism>
<dbReference type="OrthoDB" id="8687931at2"/>
<reference evidence="3 4" key="1">
    <citation type="submission" date="2016-10" db="EMBL/GenBank/DDBJ databases">
        <authorList>
            <person name="de Groot N.N."/>
        </authorList>
    </citation>
    <scope>NUCLEOTIDE SEQUENCE [LARGE SCALE GENOMIC DNA]</scope>
    <source>
        <strain evidence="3 4">Nv1</strain>
    </source>
</reference>
<evidence type="ECO:0000313" key="3">
    <source>
        <dbReference type="EMBL" id="SEK79459.1"/>
    </source>
</evidence>
<dbReference type="RefSeq" id="WP_090827834.1">
    <property type="nucleotide sequence ID" value="NZ_FOBH01000003.1"/>
</dbReference>